<evidence type="ECO:0000256" key="1">
    <source>
        <dbReference type="ARBA" id="ARBA00022468"/>
    </source>
</evidence>
<evidence type="ECO:0000256" key="2">
    <source>
        <dbReference type="SAM" id="MobiDB-lite"/>
    </source>
</evidence>
<feature type="compositionally biased region" description="Low complexity" evidence="2">
    <location>
        <begin position="208"/>
        <end position="221"/>
    </location>
</feature>
<keyword evidence="5" id="KW-1185">Reference proteome</keyword>
<dbReference type="PANTHER" id="PTHR23176">
    <property type="entry name" value="RHO/RAC/CDC GTPASE-ACTIVATING PROTEIN"/>
    <property type="match status" value="1"/>
</dbReference>
<name>A0A2P4Z9I4_9HYPO</name>
<dbReference type="GO" id="GO:0005096">
    <property type="term" value="F:GTPase activator activity"/>
    <property type="evidence" value="ECO:0007669"/>
    <property type="project" value="UniProtKB-KW"/>
</dbReference>
<dbReference type="GO" id="GO:0005938">
    <property type="term" value="C:cell cortex"/>
    <property type="evidence" value="ECO:0007669"/>
    <property type="project" value="UniProtKB-ARBA"/>
</dbReference>
<dbReference type="STRING" id="398673.A0A2P4Z9I4"/>
<feature type="compositionally biased region" description="Basic and acidic residues" evidence="2">
    <location>
        <begin position="641"/>
        <end position="654"/>
    </location>
</feature>
<dbReference type="Gene3D" id="1.10.555.10">
    <property type="entry name" value="Rho GTPase activation protein"/>
    <property type="match status" value="1"/>
</dbReference>
<dbReference type="InterPro" id="IPR008936">
    <property type="entry name" value="Rho_GTPase_activation_prot"/>
</dbReference>
<dbReference type="AlphaFoldDB" id="A0A2P4Z9I4"/>
<dbReference type="Pfam" id="PF00620">
    <property type="entry name" value="RhoGAP"/>
    <property type="match status" value="1"/>
</dbReference>
<dbReference type="InterPro" id="IPR050729">
    <property type="entry name" value="Rho-GAP"/>
</dbReference>
<feature type="domain" description="Rho-GAP" evidence="3">
    <location>
        <begin position="416"/>
        <end position="607"/>
    </location>
</feature>
<dbReference type="Proteomes" id="UP000054821">
    <property type="component" value="Unassembled WGS sequence"/>
</dbReference>
<feature type="region of interest" description="Disordered" evidence="2">
    <location>
        <begin position="625"/>
        <end position="722"/>
    </location>
</feature>
<dbReference type="PROSITE" id="PS50238">
    <property type="entry name" value="RHOGAP"/>
    <property type="match status" value="1"/>
</dbReference>
<feature type="compositionally biased region" description="Low complexity" evidence="2">
    <location>
        <begin position="279"/>
        <end position="301"/>
    </location>
</feature>
<feature type="compositionally biased region" description="Basic and acidic residues" evidence="2">
    <location>
        <begin position="333"/>
        <end position="342"/>
    </location>
</feature>
<feature type="compositionally biased region" description="Basic and acidic residues" evidence="2">
    <location>
        <begin position="303"/>
        <end position="322"/>
    </location>
</feature>
<evidence type="ECO:0000313" key="4">
    <source>
        <dbReference type="EMBL" id="PON20969.1"/>
    </source>
</evidence>
<dbReference type="InterPro" id="IPR000198">
    <property type="entry name" value="RhoGAP_dom"/>
</dbReference>
<gene>
    <name evidence="4" type="ORF">TGAM01_v210149</name>
</gene>
<feature type="compositionally biased region" description="Low complexity" evidence="2">
    <location>
        <begin position="659"/>
        <end position="678"/>
    </location>
</feature>
<sequence>MGRKPTPQPLILADASALDADPPQPSAEAASQAAASPVDSKSPRSQRISPFPISKFAVHRNRPPRTGRSPALQPQPPRPATSTGPPDEASRSYQQQQLLQLCRAQNARDDSDLLQPSPSTASTPDPPSAGLPPQELRQAMTGGAKHSKPSFFQFNKAPKTPTHRVAEPAVAESNRGGRKARSQRLSASVRANNGNPINVENNHQKSISSYPSRSDLSASSSGDAEAPLPLPSARKNKSKSFALLGRSRSVRDKENGRYKPPPAQVPLPAASSNPPPPENTNTSTLTNSTTTAVSQAATVSQDRAPKEDGMNSHGRGRPEDRMAGAASSTVAKDAPREKEQRAHSSSIRETSASTFLSGLRYSSTRAADIISKGLFGKSSRSGSTTEKEPVIDDEHYVLKVINLPLVEQTRMTRISKRLEDSRDKTEFWMPAFPWRAIDYLNYKGTEVEGLYRVPGSGPQIKKWQRKFDEQYDVNLFEQDDLYDINIVGSMLKAWLRELPDELFPKASQEKIARECQGAEKVPQLLIDELSNLSPFNYYLLFAITCHLSLLLAHSDKNKMDFRNLCICFQPCMKIDAFCFKFLVCDWRDCWKGCTNEAKFIEEEYRIFHQPPPPGLAEMQIPYQSDAGHAEKPASSHSTKPSTRETGEPTEDIGKHQHQSSKSNHSLSSRRSSISTALSDHSEEEEDTVSDMFGFTHSQVTTGAGSGELRPLSPIQPLSPLGF</sequence>
<dbReference type="RefSeq" id="XP_018660956.2">
    <property type="nucleotide sequence ID" value="XM_018805766.2"/>
</dbReference>
<evidence type="ECO:0000259" key="3">
    <source>
        <dbReference type="PROSITE" id="PS50238"/>
    </source>
</evidence>
<reference evidence="4 5" key="1">
    <citation type="journal article" date="2016" name="Genome Announc.">
        <title>Draft Whole-Genome Sequence of Trichoderma gamsii T6085, a Promising Biocontrol Agent of Fusarium Head Blight on Wheat.</title>
        <authorList>
            <person name="Baroncelli R."/>
            <person name="Zapparata A."/>
            <person name="Piaggeschi G."/>
            <person name="Sarrocco S."/>
            <person name="Vannacci G."/>
        </authorList>
    </citation>
    <scope>NUCLEOTIDE SEQUENCE [LARGE SCALE GENOMIC DNA]</scope>
    <source>
        <strain evidence="4 5">T6085</strain>
    </source>
</reference>
<proteinExistence type="predicted"/>
<comment type="caution">
    <text evidence="4">The sequence shown here is derived from an EMBL/GenBank/DDBJ whole genome shotgun (WGS) entry which is preliminary data.</text>
</comment>
<feature type="region of interest" description="Disordered" evidence="2">
    <location>
        <begin position="1"/>
        <end position="350"/>
    </location>
</feature>
<evidence type="ECO:0000313" key="5">
    <source>
        <dbReference type="Proteomes" id="UP000054821"/>
    </source>
</evidence>
<accession>A0A2P4Z9I4</accession>
<keyword evidence="1" id="KW-0343">GTPase activation</keyword>
<dbReference type="SMART" id="SM00324">
    <property type="entry name" value="RhoGAP"/>
    <property type="match status" value="1"/>
</dbReference>
<dbReference type="GeneID" id="29985849"/>
<dbReference type="CDD" id="cd00159">
    <property type="entry name" value="RhoGAP"/>
    <property type="match status" value="1"/>
</dbReference>
<feature type="compositionally biased region" description="Polar residues" evidence="2">
    <location>
        <begin position="183"/>
        <end position="207"/>
    </location>
</feature>
<dbReference type="PANTHER" id="PTHR23176:SF125">
    <property type="entry name" value="GTPASE ACTIVATOR (BEM2), PUTATIVE (AFU_ORTHOLOGUE AFUA_7G04450)-RELATED"/>
    <property type="match status" value="1"/>
</dbReference>
<organism evidence="4 5">
    <name type="scientific">Trichoderma gamsii</name>
    <dbReference type="NCBI Taxonomy" id="398673"/>
    <lineage>
        <taxon>Eukaryota</taxon>
        <taxon>Fungi</taxon>
        <taxon>Dikarya</taxon>
        <taxon>Ascomycota</taxon>
        <taxon>Pezizomycotina</taxon>
        <taxon>Sordariomycetes</taxon>
        <taxon>Hypocreomycetidae</taxon>
        <taxon>Hypocreales</taxon>
        <taxon>Hypocreaceae</taxon>
        <taxon>Trichoderma</taxon>
    </lineage>
</organism>
<dbReference type="EMBL" id="JPDN02000057">
    <property type="protein sequence ID" value="PON20969.1"/>
    <property type="molecule type" value="Genomic_DNA"/>
</dbReference>
<feature type="compositionally biased region" description="Low complexity" evidence="2">
    <location>
        <begin position="9"/>
        <end position="40"/>
    </location>
</feature>
<protein>
    <recommendedName>
        <fullName evidence="3">Rho-GAP domain-containing protein</fullName>
    </recommendedName>
</protein>
<dbReference type="SUPFAM" id="SSF48350">
    <property type="entry name" value="GTPase activation domain, GAP"/>
    <property type="match status" value="1"/>
</dbReference>
<dbReference type="GO" id="GO:0007165">
    <property type="term" value="P:signal transduction"/>
    <property type="evidence" value="ECO:0007669"/>
    <property type="project" value="InterPro"/>
</dbReference>